<accession>Q96HF0</accession>
<dbReference type="AlphaFoldDB" id="Q96HF0"/>
<dbReference type="EMBL" id="CH471133">
    <property type="protein sequence ID" value="EAX10479.1"/>
    <property type="molecule type" value="Genomic_DNA"/>
</dbReference>
<dbReference type="EMBL" id="BC008667">
    <property type="protein sequence ID" value="AAH08667.1"/>
    <property type="molecule type" value="mRNA"/>
</dbReference>
<evidence type="ECO:0000313" key="1">
    <source>
        <dbReference type="EMBL" id="AAH08667.1"/>
    </source>
</evidence>
<name>Q96HF0_HUMAN</name>
<evidence type="ECO:0000313" key="2">
    <source>
        <dbReference type="EMBL" id="EAX10479.1"/>
    </source>
</evidence>
<gene>
    <name evidence="2" type="ORF">hCG_2019562</name>
</gene>
<organism evidence="1">
    <name type="scientific">Homo sapiens</name>
    <name type="common">Human</name>
    <dbReference type="NCBI Taxonomy" id="9606"/>
    <lineage>
        <taxon>Eukaryota</taxon>
        <taxon>Metazoa</taxon>
        <taxon>Chordata</taxon>
        <taxon>Craniata</taxon>
        <taxon>Vertebrata</taxon>
        <taxon>Euteleostomi</taxon>
        <taxon>Mammalia</taxon>
        <taxon>Eutheria</taxon>
        <taxon>Euarchontoglires</taxon>
        <taxon>Primates</taxon>
        <taxon>Haplorrhini</taxon>
        <taxon>Catarrhini</taxon>
        <taxon>Hominidae</taxon>
        <taxon>Homo</taxon>
    </lineage>
</organism>
<protein>
    <submittedName>
        <fullName evidence="2">HCG2019562</fullName>
    </submittedName>
</protein>
<proteinExistence type="evidence at transcript level"/>
<reference evidence="1" key="2">
    <citation type="journal article" date="2004" name="Genome Res.">
        <title>The status, quality, and expansion of the NIH full-length cDNA project: the Mammalian Gene Collection (MGC).</title>
        <authorList>
            <consortium name="The MGC Project Team"/>
            <person name="Gerhard D.S."/>
            <person name="Wagner L."/>
            <person name="Feingold E.A."/>
            <person name="Shenmen C.M."/>
            <person name="Grouse L.H."/>
            <person name="Schuler G."/>
            <person name="Klein S.L."/>
            <person name="Old S."/>
            <person name="Rasooly R."/>
            <person name="Good P."/>
            <person name="Guyer M."/>
            <person name="Peck A.M."/>
            <person name="Derge J.G."/>
            <person name="Lipman D."/>
            <person name="Collins F.S."/>
            <person name="Jang W."/>
            <person name="Sherry S."/>
            <person name="Feolo M."/>
            <person name="Misquitta L."/>
            <person name="Lee E."/>
            <person name="Rotmistrovsky K."/>
            <person name="Greenhut S.F."/>
            <person name="Schaefer C.F."/>
            <person name="Buetow K."/>
            <person name="Bonner T.I."/>
            <person name="Haussler D."/>
            <person name="Kent J."/>
            <person name="Kiekhaus M."/>
            <person name="Furey T."/>
            <person name="Brent M."/>
            <person name="Prange C."/>
            <person name="Schreiber K."/>
            <person name="Shapiro N."/>
            <person name="Bhat N.K."/>
            <person name="Hopkins R.F."/>
            <person name="Hsie F."/>
            <person name="Driscoll T."/>
            <person name="Soares M.B."/>
            <person name="Casavant T.L."/>
            <person name="Scheetz T.E."/>
            <person name="Brown-stein M.J."/>
            <person name="Usdin T.B."/>
            <person name="Toshiyuki S."/>
            <person name="Carninci P."/>
            <person name="Piao Y."/>
            <person name="Dudekula D.B."/>
            <person name="Ko M.S."/>
            <person name="Kawakami K."/>
            <person name="Suzuki Y."/>
            <person name="Sugano S."/>
            <person name="Gruber C.E."/>
            <person name="Smith M.R."/>
            <person name="Simmons B."/>
            <person name="Moore T."/>
            <person name="Waterman R."/>
            <person name="Johnson S.L."/>
            <person name="Ruan Y."/>
            <person name="Wei C.L."/>
            <person name="Mathavan S."/>
            <person name="Gunaratne P.H."/>
            <person name="Wu J."/>
            <person name="Garcia A.M."/>
            <person name="Hulyk S.W."/>
            <person name="Fuh E."/>
            <person name="Yuan Y."/>
            <person name="Sneed A."/>
            <person name="Kowis C."/>
            <person name="Hodgson A."/>
            <person name="Muzny D.M."/>
            <person name="McPherson J."/>
            <person name="Gibbs R.A."/>
            <person name="Fahey J."/>
            <person name="Helton E."/>
            <person name="Ketteman M."/>
            <person name="Madan A."/>
            <person name="Rodrigues S."/>
            <person name="Sanchez A."/>
            <person name="Whiting M."/>
            <person name="Madari A."/>
            <person name="Young A.C."/>
            <person name="Wetherby K.D."/>
            <person name="Granite S.J."/>
            <person name="Kwong P.N."/>
            <person name="Brinkley C.P."/>
            <person name="Pearson R.L."/>
            <person name="Bouffard G.G."/>
            <person name="Blakesly R.W."/>
            <person name="Green E.D."/>
            <person name="Dickson M.C."/>
            <person name="Rodriguez A.C."/>
            <person name="Grimwood J."/>
            <person name="Schmutz J."/>
            <person name="Myers R.M."/>
            <person name="Butterfield Y.S."/>
            <person name="Griffith M."/>
            <person name="Griffith O.L."/>
            <person name="Krzywinski M.I."/>
            <person name="Liao N."/>
            <person name="Morin R."/>
            <person name="Morrin R."/>
            <person name="Palmquist D."/>
            <person name="Petrescu A.S."/>
            <person name="Skalska U."/>
            <person name="Smailus D.E."/>
            <person name="Stott J.M."/>
            <person name="Schnerch A."/>
            <person name="Schein J.E."/>
            <person name="Jones S.J."/>
            <person name="Holt R.A."/>
            <person name="Baross A."/>
            <person name="Marra M.A."/>
            <person name="Clifton S."/>
            <person name="Makowski K.A."/>
            <person name="Bosak S."/>
            <person name="Malek J."/>
        </authorList>
    </citation>
    <scope>NUCLEOTIDE SEQUENCE [LARGE SCALE MRNA]</scope>
    <source>
        <tissue evidence="1">Eye</tissue>
    </source>
</reference>
<reference evidence="2" key="3">
    <citation type="submission" date="2005-09" db="EMBL/GenBank/DDBJ databases">
        <authorList>
            <person name="Mural R.J."/>
            <person name="Istrail S."/>
            <person name="Sutton G."/>
            <person name="Florea L."/>
            <person name="Halpern A.L."/>
            <person name="Mobarry C.M."/>
            <person name="Lippert R."/>
            <person name="Walenz B."/>
            <person name="Shatkay H."/>
            <person name="Dew I."/>
            <person name="Miller J.R."/>
            <person name="Flanigan M.J."/>
            <person name="Edwards N.J."/>
            <person name="Bolanos R."/>
            <person name="Fasulo D."/>
            <person name="Halldorsson B.V."/>
            <person name="Hannenhalli S."/>
            <person name="Turner R."/>
            <person name="Yooseph S."/>
            <person name="Lu F."/>
            <person name="Nusskern D.R."/>
            <person name="Shue B.C."/>
            <person name="Zheng X.H."/>
            <person name="Zhong F."/>
            <person name="Delcher A.L."/>
            <person name="Huson D.H."/>
            <person name="Kravitz S.A."/>
            <person name="Mouchard L."/>
            <person name="Reinert K."/>
            <person name="Remington K.A."/>
            <person name="Clark A.G."/>
            <person name="Waterman M.S."/>
            <person name="Eichler E.E."/>
            <person name="Adams M.D."/>
            <person name="Hunkapiller M.W."/>
            <person name="Myers E.W."/>
            <person name="Venter J.C."/>
        </authorList>
    </citation>
    <scope>NUCLEOTIDE SEQUENCE</scope>
</reference>
<reference evidence="2" key="1">
    <citation type="journal article" date="2001" name="Science">
        <title>The sequence of the human genome.</title>
        <authorList>
            <person name="Venter J.C."/>
            <person name="Adams M.D."/>
            <person name="Myers E.W."/>
            <person name="Li P.W."/>
            <person name="Mural R.J."/>
            <person name="Sutton G.G."/>
            <person name="Smith H.O."/>
            <person name="Yandell M."/>
            <person name="Evans C.A."/>
            <person name="Holt R.A."/>
            <person name="Gocayne J.D."/>
            <person name="Amanatides P."/>
            <person name="Ballew R.M."/>
            <person name="Huson D.H."/>
            <person name="Wortman J.R."/>
            <person name="Zhang Q."/>
            <person name="Kodira C.D."/>
            <person name="Zheng X.H."/>
            <person name="Chen L."/>
            <person name="Skupski M."/>
            <person name="Subramanian G."/>
            <person name="Thomas P.D."/>
            <person name="Zhang J."/>
            <person name="Gabor Miklos G.L."/>
            <person name="Nelson C."/>
            <person name="Broder S."/>
            <person name="Clark A.G."/>
            <person name="Nadeau J."/>
            <person name="McKusick V.A."/>
            <person name="Zinder N."/>
            <person name="Levine A.J."/>
            <person name="Roberts R.J."/>
            <person name="Simon M."/>
            <person name="Slayman C."/>
            <person name="Hunkapiller M."/>
            <person name="Bolanos R."/>
            <person name="Delcher A."/>
            <person name="Dew I."/>
            <person name="Fasulo D."/>
            <person name="Flanigan M."/>
            <person name="Florea L."/>
            <person name="Halpern A."/>
            <person name="Hannenhalli S."/>
            <person name="Kravitz S."/>
            <person name="Levy S."/>
            <person name="Mobarry C."/>
            <person name="Reinert K."/>
            <person name="Remington K."/>
            <person name="Abu-Threideh J."/>
            <person name="Beasley E."/>
            <person name="Biddick K."/>
            <person name="Bonazzi V."/>
            <person name="Brandon R."/>
            <person name="Cargill M."/>
            <person name="Chandramouliswaran I."/>
            <person name="Charlab R."/>
            <person name="Chaturvedi K."/>
            <person name="Deng Z."/>
            <person name="Di Francesco V."/>
            <person name="Dunn P."/>
            <person name="Eilbeck K."/>
            <person name="Evangelista C."/>
            <person name="Gabrielian A.E."/>
            <person name="Gan W."/>
            <person name="Ge W."/>
            <person name="Gong F."/>
            <person name="Gu Z."/>
            <person name="Guan P."/>
            <person name="Heiman T.J."/>
            <person name="Higgins M.E."/>
            <person name="Ji R.R."/>
            <person name="Ke Z."/>
            <person name="Ketchum K.A."/>
            <person name="Lai Z."/>
            <person name="Lei Y."/>
            <person name="Li Z."/>
            <person name="Li J."/>
            <person name="Liang Y."/>
            <person name="Lin X."/>
            <person name="Lu F."/>
            <person name="Merkulov G.V."/>
            <person name="Milshina N."/>
            <person name="Moore H.M."/>
            <person name="Naik A.K."/>
            <person name="Narayan V.A."/>
            <person name="Neelam B."/>
            <person name="Nusskern D."/>
            <person name="Rusch D.B."/>
            <person name="Salzberg S."/>
            <person name="Shao W."/>
            <person name="Shue B."/>
            <person name="Sun J."/>
            <person name="Wang Z."/>
            <person name="Wang A."/>
            <person name="Wang X."/>
            <person name="Wang J."/>
            <person name="Wei M."/>
            <person name="Wides R."/>
            <person name="Xiao C."/>
            <person name="Yan C."/>
            <person name="Yao A."/>
            <person name="Ye J."/>
            <person name="Zhan M."/>
            <person name="Zhang W."/>
            <person name="Zhang H."/>
            <person name="Zhao Q."/>
            <person name="Zheng L."/>
            <person name="Zhong F."/>
            <person name="Zhong W."/>
            <person name="Zhu S."/>
            <person name="Zhao S."/>
            <person name="Gilbert D."/>
            <person name="Baumhueter S."/>
            <person name="Spier G."/>
            <person name="Carter C."/>
            <person name="Cravchik A."/>
            <person name="Woodage T."/>
            <person name="Ali F."/>
            <person name="An H."/>
            <person name="Awe A."/>
            <person name="Baldwin D."/>
            <person name="Baden H."/>
            <person name="Barnstead M."/>
            <person name="Barrow I."/>
            <person name="Beeson K."/>
            <person name="Busam D."/>
            <person name="Carver A."/>
            <person name="Center A."/>
            <person name="Cheng M.L."/>
            <person name="Curry L."/>
            <person name="Danaher S."/>
            <person name="Davenport L."/>
            <person name="Desilets R."/>
            <person name="Dietz S."/>
            <person name="Dodson K."/>
            <person name="Doup L."/>
            <person name="Ferriera S."/>
            <person name="Garg N."/>
            <person name="Gluecksmann A."/>
            <person name="Hart B."/>
            <person name="Haynes J."/>
            <person name="Haynes C."/>
            <person name="Heiner C."/>
            <person name="Hladun S."/>
            <person name="Hostin D."/>
            <person name="Houck J."/>
            <person name="Howland T."/>
            <person name="Ibegwam C."/>
            <person name="Johnson J."/>
            <person name="Kalush F."/>
            <person name="Kline L."/>
            <person name="Koduru S."/>
            <person name="Love A."/>
            <person name="Mann F."/>
            <person name="May D."/>
            <person name="McCawley S."/>
            <person name="McIntosh T."/>
            <person name="McMullen I."/>
            <person name="Moy M."/>
            <person name="Moy L."/>
            <person name="Murphy B."/>
            <person name="Nelson K."/>
            <person name="Pfannkoch C."/>
            <person name="Pratts E."/>
            <person name="Puri V."/>
            <person name="Qureshi H."/>
            <person name="Reardon M."/>
            <person name="Rodriguez R."/>
            <person name="Rogers Y.H."/>
            <person name="Romblad D."/>
            <person name="Ruhfel B."/>
            <person name="Scott R."/>
            <person name="Sitter C."/>
            <person name="Smallwood M."/>
            <person name="Stewart E."/>
            <person name="Strong R."/>
            <person name="Suh E."/>
            <person name="Thomas R."/>
            <person name="Tint N.N."/>
            <person name="Tse S."/>
            <person name="Vech C."/>
            <person name="Wang G."/>
            <person name="Wetter J."/>
            <person name="Williams S."/>
            <person name="Williams M."/>
            <person name="Windsor S."/>
            <person name="Winn-Deen E."/>
            <person name="Wolfe K."/>
            <person name="Zaveri J."/>
            <person name="Zaveri K."/>
            <person name="Abril J.F."/>
            <person name="Guigo R."/>
            <person name="Campbell M.J."/>
            <person name="Sjolander K.V."/>
            <person name="Karlak B."/>
            <person name="Kejariwal A."/>
            <person name="Mi H."/>
            <person name="Lazareva B."/>
            <person name="Hatton T."/>
            <person name="Narechania A."/>
            <person name="Diemer K."/>
            <person name="Muruganujan A."/>
            <person name="Guo N."/>
            <person name="Sato S."/>
            <person name="Bafna V."/>
            <person name="Istrail S."/>
            <person name="Lippert R."/>
            <person name="Schwartz R."/>
            <person name="Walenz B."/>
            <person name="Yooseph S."/>
            <person name="Allen D."/>
            <person name="Basu A."/>
            <person name="Baxendale J."/>
            <person name="Blick L."/>
            <person name="Caminha M."/>
            <person name="Carnes-Stine J."/>
            <person name="Caulk P."/>
            <person name="Chiang Y.H."/>
            <person name="Coyne M."/>
            <person name="Dahlke C."/>
            <person name="Mays A."/>
            <person name="Dombroski M."/>
            <person name="Donnelly M."/>
            <person name="Ely D."/>
            <person name="Esparham S."/>
            <person name="Fosler C."/>
            <person name="Gire H."/>
            <person name="Glanowski S."/>
            <person name="Glasser K."/>
            <person name="Glodek A."/>
            <person name="Gorokhov M."/>
            <person name="Graham K."/>
            <person name="Gropman B."/>
            <person name="Harris M."/>
            <person name="Heil J."/>
            <person name="Henderson S."/>
            <person name="Hoover J."/>
            <person name="Jennings D."/>
            <person name="Jordan C."/>
            <person name="Jordan J."/>
            <person name="Kasha J."/>
            <person name="Kagan L."/>
            <person name="Kraft C."/>
            <person name="Levitsky A."/>
            <person name="Lewis M."/>
            <person name="Liu X."/>
            <person name="Lopez J."/>
            <person name="Ma D."/>
            <person name="Majoros W."/>
            <person name="McDaniel J."/>
            <person name="Murphy S."/>
            <person name="Newman M."/>
            <person name="Nguyen T."/>
            <person name="Nguyen N."/>
            <person name="Nodell M."/>
            <person name="Pan S."/>
            <person name="Peck J."/>
            <person name="Peterson M."/>
            <person name="Rowe W."/>
            <person name="Sanders R."/>
            <person name="Scott J."/>
            <person name="Simpson M."/>
            <person name="Smith T."/>
            <person name="Sprague A."/>
            <person name="Stockwell T."/>
            <person name="Turner R."/>
            <person name="Venter E."/>
            <person name="Wang M."/>
            <person name="Wen M."/>
            <person name="Wu D."/>
            <person name="Wu M."/>
            <person name="Xia A."/>
            <person name="Zandieh A."/>
            <person name="Zhu X."/>
        </authorList>
    </citation>
    <scope>NUCLEOTIDE SEQUENCE</scope>
</reference>
<sequence>MIMLMNFDIYRHDALHKGCTNLDHL</sequence>